<dbReference type="Gene3D" id="2.160.10.10">
    <property type="entry name" value="Hexapeptide repeat proteins"/>
    <property type="match status" value="1"/>
</dbReference>
<dbReference type="Pfam" id="PF00132">
    <property type="entry name" value="Hexapep"/>
    <property type="match status" value="1"/>
</dbReference>
<dbReference type="AlphaFoldDB" id="A0A1I2TFZ9"/>
<dbReference type="PANTHER" id="PTHR23416">
    <property type="entry name" value="SIALIC ACID SYNTHASE-RELATED"/>
    <property type="match status" value="1"/>
</dbReference>
<dbReference type="InterPro" id="IPR051159">
    <property type="entry name" value="Hexapeptide_acetyltransf"/>
</dbReference>
<evidence type="ECO:0000313" key="2">
    <source>
        <dbReference type="Proteomes" id="UP000199642"/>
    </source>
</evidence>
<dbReference type="GO" id="GO:0016740">
    <property type="term" value="F:transferase activity"/>
    <property type="evidence" value="ECO:0007669"/>
    <property type="project" value="UniProtKB-KW"/>
</dbReference>
<proteinExistence type="predicted"/>
<keyword evidence="2" id="KW-1185">Reference proteome</keyword>
<keyword evidence="1" id="KW-0808">Transferase</keyword>
<name>A0A1I2TFZ9_9BACT</name>
<accession>A0A1I2TFZ9</accession>
<dbReference type="EMBL" id="FOPC01000006">
    <property type="protein sequence ID" value="SFG63838.1"/>
    <property type="molecule type" value="Genomic_DNA"/>
</dbReference>
<dbReference type="InterPro" id="IPR001451">
    <property type="entry name" value="Hexapep"/>
</dbReference>
<gene>
    <name evidence="1" type="ORF">SAMN04487988_1068</name>
</gene>
<dbReference type="Proteomes" id="UP000199642">
    <property type="component" value="Unassembled WGS sequence"/>
</dbReference>
<dbReference type="PANTHER" id="PTHR23416:SF78">
    <property type="entry name" value="LIPOPOLYSACCHARIDE BIOSYNTHESIS O-ACETYL TRANSFERASE WBBJ-RELATED"/>
    <property type="match status" value="1"/>
</dbReference>
<dbReference type="SUPFAM" id="SSF51161">
    <property type="entry name" value="Trimeric LpxA-like enzymes"/>
    <property type="match status" value="1"/>
</dbReference>
<dbReference type="CDD" id="cd04647">
    <property type="entry name" value="LbH_MAT_like"/>
    <property type="match status" value="1"/>
</dbReference>
<organism evidence="1 2">
    <name type="scientific">Algoriphagus hitonicola</name>
    <dbReference type="NCBI Taxonomy" id="435880"/>
    <lineage>
        <taxon>Bacteria</taxon>
        <taxon>Pseudomonadati</taxon>
        <taxon>Bacteroidota</taxon>
        <taxon>Cytophagia</taxon>
        <taxon>Cytophagales</taxon>
        <taxon>Cyclobacteriaceae</taxon>
        <taxon>Algoriphagus</taxon>
    </lineage>
</organism>
<evidence type="ECO:0000313" key="1">
    <source>
        <dbReference type="EMBL" id="SFG63838.1"/>
    </source>
</evidence>
<dbReference type="STRING" id="435880.SAMN04487988_1068"/>
<reference evidence="2" key="1">
    <citation type="submission" date="2016-10" db="EMBL/GenBank/DDBJ databases">
        <authorList>
            <person name="Varghese N."/>
            <person name="Submissions S."/>
        </authorList>
    </citation>
    <scope>NUCLEOTIDE SEQUENCE [LARGE SCALE GENOMIC DNA]</scope>
    <source>
        <strain evidence="2">DSM 19315</strain>
    </source>
</reference>
<sequence length="182" mass="19815">MFHRVWSQIYRLLYLPSHIIIEGDPIDIIIGRNCYFEKGVRISNKSGGKIEIGENNVFLTGVILATYGGAINIGNNCSFNPYCVIYGHGGLWIGNYVRIATHTIIIPANHIFESRDLPITKQGLTKKGIRIGDDVWIGANVTILDNVIVGKGCVIGAGAVVNKNTSDFGVYGGVPSKQIGKR</sequence>
<protein>
    <submittedName>
        <fullName evidence="1">Transferase hexapeptide (Six repeat-containing protein)</fullName>
    </submittedName>
</protein>
<dbReference type="InterPro" id="IPR011004">
    <property type="entry name" value="Trimer_LpxA-like_sf"/>
</dbReference>